<dbReference type="SUPFAM" id="SSF54791">
    <property type="entry name" value="Eukaryotic type KH-domain (KH-domain type I)"/>
    <property type="match status" value="1"/>
</dbReference>
<protein>
    <submittedName>
        <fullName evidence="4">SJCHGC04205 protein</fullName>
    </submittedName>
</protein>
<dbReference type="SMART" id="SM00322">
    <property type="entry name" value="KH"/>
    <property type="match status" value="1"/>
</dbReference>
<name>Q5DBD1_SCHJA</name>
<sequence length="491" mass="53110">MSENLLKKADLVVENENVVVDSVLMHKATPEYLQELLKDKRQLQNFPNIFLHLEFILEKEISRVRQKLFYLNESVKKNENELPVPSGKIVSLQEKVFVPVKENPNYNFVGRLLGPRGLTAKQLEQDLECKIMVRGKGSLRDKRKEDLNKGKPNWEHLDEELHVLVSVEDFENRAVIKLRRASETIRAFLEQGVRTPENEDRLKQLQLMELAVLNDKDRQQAHIQQVQQHQQLILQHQSLTVLNHQAAAAAAAAAAQILPSNKYTSSNILPQIHSQVLPASLTTNCLLPGAINSALPHATSVHSISNSQLSHSVPSLSSANLSTYLPNTNLSGLLYPLTANATLSAAVSTGPPTNNGQLNLSLPLSQIAGGITGSGLSGLPLSIGSTLHAASHDQLAAVAAALLGGSGTGGIGSSSTNLHLCNGNMNNTVPNINSGPHSYPITPHTSLADAVNILEYNSTSNAQDCGSGPLKFTAGSASSSSVARMHPYFKQ</sequence>
<dbReference type="GO" id="GO:0005634">
    <property type="term" value="C:nucleus"/>
    <property type="evidence" value="ECO:0007669"/>
    <property type="project" value="TreeGrafter"/>
</dbReference>
<reference evidence="4" key="2">
    <citation type="journal article" date="2006" name="PLoS Pathog.">
        <title>New perspectives on host-parasite interplay by comparative transcriptomic and proteomic analyses of Schistosoma japonicum.</title>
        <authorList>
            <person name="Liu F."/>
            <person name="Lu J."/>
            <person name="Hu W."/>
            <person name="Wang S.Y."/>
            <person name="Cui S.J."/>
            <person name="Chi M."/>
            <person name="Yan Q."/>
            <person name="Wang X.R."/>
            <person name="Song H.D."/>
            <person name="Xu X.N."/>
            <person name="Wang J.J."/>
            <person name="Zhang X.L."/>
            <person name="Zhang X."/>
            <person name="Wang Z.Q."/>
            <person name="Xue C.L."/>
            <person name="Brindley P.J."/>
            <person name="McManus D.P."/>
            <person name="Yang P.Y."/>
            <person name="Feng Z."/>
            <person name="Chen Z."/>
            <person name="Han Z.G."/>
        </authorList>
    </citation>
    <scope>NUCLEOTIDE SEQUENCE</scope>
</reference>
<accession>Q5DBD1</accession>
<dbReference type="PANTHER" id="PTHR11208">
    <property type="entry name" value="RNA-BINDING PROTEIN RELATED"/>
    <property type="match status" value="1"/>
</dbReference>
<keyword evidence="1" id="KW-0217">Developmental protein</keyword>
<dbReference type="AlphaFoldDB" id="Q5DBD1"/>
<evidence type="ECO:0000259" key="3">
    <source>
        <dbReference type="SMART" id="SM00322"/>
    </source>
</evidence>
<dbReference type="InterPro" id="IPR032377">
    <property type="entry name" value="STAR_dimer"/>
</dbReference>
<reference evidence="4" key="1">
    <citation type="submission" date="2004-11" db="EMBL/GenBank/DDBJ databases">
        <title>The full-length cDNA sequences of Schistosoma japonicum genes.</title>
        <authorList>
            <person name="Han Z."/>
        </authorList>
    </citation>
    <scope>NUCLEOTIDE SEQUENCE</scope>
</reference>
<dbReference type="Pfam" id="PF16544">
    <property type="entry name" value="STAR_dimer"/>
    <property type="match status" value="1"/>
</dbReference>
<keyword evidence="2" id="KW-0694">RNA-binding</keyword>
<dbReference type="InterPro" id="IPR055256">
    <property type="entry name" value="KH_1_KHDC4/BBP-like"/>
</dbReference>
<feature type="domain" description="K Homology" evidence="3">
    <location>
        <begin position="90"/>
        <end position="186"/>
    </location>
</feature>
<dbReference type="InterPro" id="IPR036612">
    <property type="entry name" value="KH_dom_type_1_sf"/>
</dbReference>
<dbReference type="Pfam" id="PF22675">
    <property type="entry name" value="KH-I_KHDC4-BBP"/>
    <property type="match status" value="1"/>
</dbReference>
<dbReference type="InterPro" id="IPR004087">
    <property type="entry name" value="KH_dom"/>
</dbReference>
<proteinExistence type="evidence at transcript level"/>
<dbReference type="EMBL" id="AY815143">
    <property type="protein sequence ID" value="AAW26875.1"/>
    <property type="molecule type" value="mRNA"/>
</dbReference>
<organism evidence="4">
    <name type="scientific">Schistosoma japonicum</name>
    <name type="common">Blood fluke</name>
    <dbReference type="NCBI Taxonomy" id="6182"/>
    <lineage>
        <taxon>Eukaryota</taxon>
        <taxon>Metazoa</taxon>
        <taxon>Spiralia</taxon>
        <taxon>Lophotrochozoa</taxon>
        <taxon>Platyhelminthes</taxon>
        <taxon>Trematoda</taxon>
        <taxon>Digenea</taxon>
        <taxon>Strigeidida</taxon>
        <taxon>Schistosomatoidea</taxon>
        <taxon>Schistosomatidae</taxon>
        <taxon>Schistosoma</taxon>
    </lineage>
</organism>
<evidence type="ECO:0000256" key="1">
    <source>
        <dbReference type="ARBA" id="ARBA00022473"/>
    </source>
</evidence>
<dbReference type="InterPro" id="IPR045071">
    <property type="entry name" value="BBP-like"/>
</dbReference>
<dbReference type="CDD" id="cd22383">
    <property type="entry name" value="KH-I_Hqk_like"/>
    <property type="match status" value="1"/>
</dbReference>
<dbReference type="Gene3D" id="3.30.1370.10">
    <property type="entry name" value="K Homology domain, type 1"/>
    <property type="match status" value="1"/>
</dbReference>
<evidence type="ECO:0000313" key="4">
    <source>
        <dbReference type="EMBL" id="AAW26875.1"/>
    </source>
</evidence>
<dbReference type="GO" id="GO:0048024">
    <property type="term" value="P:regulation of mRNA splicing, via spliceosome"/>
    <property type="evidence" value="ECO:0007669"/>
    <property type="project" value="TreeGrafter"/>
</dbReference>
<dbReference type="PANTHER" id="PTHR11208:SF125">
    <property type="entry name" value="KH DOMAIN-CONTAINING RNA-BINDING PROTEIN QKI"/>
    <property type="match status" value="1"/>
</dbReference>
<dbReference type="GO" id="GO:0003729">
    <property type="term" value="F:mRNA binding"/>
    <property type="evidence" value="ECO:0007669"/>
    <property type="project" value="TreeGrafter"/>
</dbReference>
<evidence type="ECO:0000256" key="2">
    <source>
        <dbReference type="ARBA" id="ARBA00022884"/>
    </source>
</evidence>